<evidence type="ECO:0000313" key="4">
    <source>
        <dbReference type="Proteomes" id="UP000041254"/>
    </source>
</evidence>
<dbReference type="VEuPathDB" id="CryptoDB:Vbra_16938"/>
<dbReference type="Proteomes" id="UP000041254">
    <property type="component" value="Unassembled WGS sequence"/>
</dbReference>
<name>A0A0G4G3T6_VITBC</name>
<reference evidence="3 4" key="1">
    <citation type="submission" date="2014-11" db="EMBL/GenBank/DDBJ databases">
        <authorList>
            <person name="Zhu J."/>
            <person name="Qi W."/>
            <person name="Song R."/>
        </authorList>
    </citation>
    <scope>NUCLEOTIDE SEQUENCE [LARGE SCALE GENOMIC DNA]</scope>
</reference>
<feature type="region of interest" description="Disordered" evidence="2">
    <location>
        <begin position="1"/>
        <end position="34"/>
    </location>
</feature>
<evidence type="ECO:0000313" key="3">
    <source>
        <dbReference type="EMBL" id="CEM23056.1"/>
    </source>
</evidence>
<evidence type="ECO:0000256" key="1">
    <source>
        <dbReference type="SAM" id="Coils"/>
    </source>
</evidence>
<sequence length="128" mass="14963">MQFQHAASNESRRLQALKDRSHEHLTRPHDESFKRDVERRIAARDREAAEQLRQYEEATETRVREIQSDMQAQLEEERAKREEELRAKAKSTLFRANEEGVHQQEAVVSNLPKAWTFGPRLGTGVALR</sequence>
<gene>
    <name evidence="3" type="ORF">Vbra_16938</name>
</gene>
<protein>
    <submittedName>
        <fullName evidence="3">Uncharacterized protein</fullName>
    </submittedName>
</protein>
<dbReference type="AlphaFoldDB" id="A0A0G4G3T6"/>
<organism evidence="3 4">
    <name type="scientific">Vitrella brassicaformis (strain CCMP3155)</name>
    <dbReference type="NCBI Taxonomy" id="1169540"/>
    <lineage>
        <taxon>Eukaryota</taxon>
        <taxon>Sar</taxon>
        <taxon>Alveolata</taxon>
        <taxon>Colpodellida</taxon>
        <taxon>Vitrellaceae</taxon>
        <taxon>Vitrella</taxon>
    </lineage>
</organism>
<dbReference type="EMBL" id="CDMY01000562">
    <property type="protein sequence ID" value="CEM23056.1"/>
    <property type="molecule type" value="Genomic_DNA"/>
</dbReference>
<accession>A0A0G4G3T6</accession>
<keyword evidence="1" id="KW-0175">Coiled coil</keyword>
<feature type="compositionally biased region" description="Basic and acidic residues" evidence="2">
    <location>
        <begin position="10"/>
        <end position="34"/>
    </location>
</feature>
<dbReference type="PhylomeDB" id="A0A0G4G3T6"/>
<feature type="coiled-coil region" evidence="1">
    <location>
        <begin position="67"/>
        <end position="99"/>
    </location>
</feature>
<keyword evidence="4" id="KW-1185">Reference proteome</keyword>
<evidence type="ECO:0000256" key="2">
    <source>
        <dbReference type="SAM" id="MobiDB-lite"/>
    </source>
</evidence>
<dbReference type="InParanoid" id="A0A0G4G3T6"/>
<proteinExistence type="predicted"/>